<keyword evidence="2" id="KW-0732">Signal</keyword>
<dbReference type="Proteomes" id="UP001479933">
    <property type="component" value="Chromosome"/>
</dbReference>
<gene>
    <name evidence="3" type="ORF">RVF87_01375</name>
</gene>
<evidence type="ECO:0000313" key="4">
    <source>
        <dbReference type="Proteomes" id="UP001479933"/>
    </source>
</evidence>
<feature type="compositionally biased region" description="Low complexity" evidence="1">
    <location>
        <begin position="31"/>
        <end position="78"/>
    </location>
</feature>
<organism evidence="3 4">
    <name type="scientific">Gordonia hydrophobica</name>
    <dbReference type="NCBI Taxonomy" id="40516"/>
    <lineage>
        <taxon>Bacteria</taxon>
        <taxon>Bacillati</taxon>
        <taxon>Actinomycetota</taxon>
        <taxon>Actinomycetes</taxon>
        <taxon>Mycobacteriales</taxon>
        <taxon>Gordoniaceae</taxon>
        <taxon>Gordonia</taxon>
    </lineage>
</organism>
<feature type="signal peptide" evidence="2">
    <location>
        <begin position="1"/>
        <end position="32"/>
    </location>
</feature>
<evidence type="ECO:0000256" key="2">
    <source>
        <dbReference type="SAM" id="SignalP"/>
    </source>
</evidence>
<evidence type="ECO:0000313" key="3">
    <source>
        <dbReference type="EMBL" id="WYY07766.1"/>
    </source>
</evidence>
<protein>
    <submittedName>
        <fullName evidence="3">Uncharacterized protein</fullName>
    </submittedName>
</protein>
<dbReference type="RefSeq" id="WP_066166217.1">
    <property type="nucleotide sequence ID" value="NZ_CP136137.1"/>
</dbReference>
<feature type="compositionally biased region" description="Low complexity" evidence="1">
    <location>
        <begin position="153"/>
        <end position="171"/>
    </location>
</feature>
<proteinExistence type="predicted"/>
<feature type="region of interest" description="Disordered" evidence="1">
    <location>
        <begin position="31"/>
        <end position="83"/>
    </location>
</feature>
<reference evidence="3 4" key="1">
    <citation type="journal article" date="2023" name="Virus Evol.">
        <title>Computational host range prediction-The good, the bad, and the ugly.</title>
        <authorList>
            <person name="Howell A.A."/>
            <person name="Versoza C.J."/>
            <person name="Pfeifer S.P."/>
        </authorList>
    </citation>
    <scope>NUCLEOTIDE SEQUENCE [LARGE SCALE GENOMIC DNA]</scope>
    <source>
        <strain evidence="3 4">1610/1b</strain>
    </source>
</reference>
<dbReference type="EMBL" id="CP136137">
    <property type="protein sequence ID" value="WYY07766.1"/>
    <property type="molecule type" value="Genomic_DNA"/>
</dbReference>
<keyword evidence="4" id="KW-1185">Reference proteome</keyword>
<sequence length="356" mass="35645">MAYRKNRSLRVGVAGLAVAATAVLTMPAVATADPTTPDTTTPDTTTPGTATPDTAEPSAPSTSTPTTPAPDGASPSTTLPEIPGDAELADLLRTLKSTGGTEKAVEALTAILSSDGQLDPSKYLGSTGLLDSIGLDQLGLDKLGILSPDEPGSTTPTAPDAPAVPSAATPSPAAAPVATSAADVLDVLKKATGATLLSPAVSPLCTDPTADNPLGLSTAPAVAVPGPWPRVASQQSGALAALSELLPDDKNLLTAIAADETAFALVPPGEPGADNFRVAWFNTSTLDGGMADLKPLSEASKSGPLKQLLADTELFHGLRLAQVKTGRGTILTAVFGTTTKAGRTCFFLPALGTVKN</sequence>
<name>A0ABZ2U4J2_9ACTN</name>
<feature type="region of interest" description="Disordered" evidence="1">
    <location>
        <begin position="146"/>
        <end position="171"/>
    </location>
</feature>
<evidence type="ECO:0000256" key="1">
    <source>
        <dbReference type="SAM" id="MobiDB-lite"/>
    </source>
</evidence>
<accession>A0ABZ2U4J2</accession>
<feature type="chain" id="PRO_5046252913" evidence="2">
    <location>
        <begin position="33"/>
        <end position="356"/>
    </location>
</feature>